<dbReference type="EMBL" id="JAQQDW010000164">
    <property type="protein sequence ID" value="MFM0109075.1"/>
    <property type="molecule type" value="Genomic_DNA"/>
</dbReference>
<sequence>MSYWRKLFVIVLLALSLPVQSFAAVSMKCGSSHFGSDVASAQHVDTDESTPRHGHSHDVTMADGDHHGHSHGGDMHHAHSCSTCASCCFGGALPAAPTVATSADVVHFAVLFPTSDRVASFLTGGIERPPRISLV</sequence>
<keyword evidence="2" id="KW-1185">Reference proteome</keyword>
<evidence type="ECO:0000313" key="1">
    <source>
        <dbReference type="EMBL" id="MFM0109075.1"/>
    </source>
</evidence>
<name>A0ACC7NPW8_9BURK</name>
<reference evidence="1 2" key="1">
    <citation type="journal article" date="2024" name="Chem. Sci.">
        <title>Discovery of megapolipeptins by genome mining of a Burkholderiales bacteria collection.</title>
        <authorList>
            <person name="Paulo B.S."/>
            <person name="Recchia M.J.J."/>
            <person name="Lee S."/>
            <person name="Fergusson C.H."/>
            <person name="Romanowski S.B."/>
            <person name="Hernandez A."/>
            <person name="Krull N."/>
            <person name="Liu D.Y."/>
            <person name="Cavanagh H."/>
            <person name="Bos A."/>
            <person name="Gray C.A."/>
            <person name="Murphy B.T."/>
            <person name="Linington R.G."/>
            <person name="Eustaquio A.S."/>
        </authorList>
    </citation>
    <scope>NUCLEOTIDE SEQUENCE [LARGE SCALE GENOMIC DNA]</scope>
    <source>
        <strain evidence="1 2">RL18-126-BIB-B</strain>
    </source>
</reference>
<evidence type="ECO:0000313" key="2">
    <source>
        <dbReference type="Proteomes" id="UP001629235"/>
    </source>
</evidence>
<proteinExistence type="predicted"/>
<accession>A0ACC7NPW8</accession>
<organism evidence="1 2">
    <name type="scientific">Paraburkholderia rhynchosiae</name>
    <dbReference type="NCBI Taxonomy" id="487049"/>
    <lineage>
        <taxon>Bacteria</taxon>
        <taxon>Pseudomonadati</taxon>
        <taxon>Pseudomonadota</taxon>
        <taxon>Betaproteobacteria</taxon>
        <taxon>Burkholderiales</taxon>
        <taxon>Burkholderiaceae</taxon>
        <taxon>Paraburkholderia</taxon>
    </lineage>
</organism>
<gene>
    <name evidence="1" type="ORF">PQR01_38265</name>
</gene>
<protein>
    <submittedName>
        <fullName evidence="1">Uncharacterized protein</fullName>
    </submittedName>
</protein>
<comment type="caution">
    <text evidence="1">The sequence shown here is derived from an EMBL/GenBank/DDBJ whole genome shotgun (WGS) entry which is preliminary data.</text>
</comment>
<dbReference type="Proteomes" id="UP001629235">
    <property type="component" value="Unassembled WGS sequence"/>
</dbReference>